<gene>
    <name evidence="3" type="ORF">SEV965_LOCUS28244</name>
</gene>
<dbReference type="PANTHER" id="PTHR24104">
    <property type="entry name" value="E3 UBIQUITIN-PROTEIN LIGASE NHLRC1-RELATED"/>
    <property type="match status" value="1"/>
</dbReference>
<evidence type="ECO:0008006" key="5">
    <source>
        <dbReference type="Google" id="ProtNLM"/>
    </source>
</evidence>
<accession>A0A815GJC6</accession>
<sequence>MSYGLYVDSSGTLYVSDNTYHRVTKWLRNTIIGIVAAGNGIAGSTLEQLDSPQGVWVDGSGNLFVADTLNHRVVKWTNNATSGIVVAGGQDGTLVIPSIDPTSNIGGSSLSQIGQVLALFLDRTTNTIYLSDTGLYCLTNPCSSQSNNYRVLEWPLNGASAGTTVAGSNWVGFTDTQIGISYGLYVDSSGTLFVADSTYHQVTKWLRNTIIGIIAAGNGIAGSTLEQLNSPQGVWVDGSGNLLVADTLNHRVVKWTNNATSGIVIAGGQGQGSYSVQLNAPTAIIVDDHENLFILDAGNQRIMQYSRGSSFGVTVFGGSNDNGFGTVANSMVMDRSGNLYVADMSRNRVQQIPIITSSVCIGITSTTVPSITSE</sequence>
<dbReference type="SUPFAM" id="SSF101898">
    <property type="entry name" value="NHL repeat"/>
    <property type="match status" value="1"/>
</dbReference>
<organism evidence="3 4">
    <name type="scientific">Rotaria sordida</name>
    <dbReference type="NCBI Taxonomy" id="392033"/>
    <lineage>
        <taxon>Eukaryota</taxon>
        <taxon>Metazoa</taxon>
        <taxon>Spiralia</taxon>
        <taxon>Gnathifera</taxon>
        <taxon>Rotifera</taxon>
        <taxon>Eurotatoria</taxon>
        <taxon>Bdelloidea</taxon>
        <taxon>Philodinida</taxon>
        <taxon>Philodinidae</taxon>
        <taxon>Rotaria</taxon>
    </lineage>
</organism>
<dbReference type="InterPro" id="IPR050952">
    <property type="entry name" value="TRIM-NHL_E3_ligases"/>
</dbReference>
<dbReference type="AlphaFoldDB" id="A0A815GJC6"/>
<dbReference type="InterPro" id="IPR001258">
    <property type="entry name" value="NHL_repeat"/>
</dbReference>
<dbReference type="Proteomes" id="UP000663889">
    <property type="component" value="Unassembled WGS sequence"/>
</dbReference>
<reference evidence="3" key="1">
    <citation type="submission" date="2021-02" db="EMBL/GenBank/DDBJ databases">
        <authorList>
            <person name="Nowell W R."/>
        </authorList>
    </citation>
    <scope>NUCLEOTIDE SEQUENCE</scope>
</reference>
<evidence type="ECO:0000256" key="1">
    <source>
        <dbReference type="ARBA" id="ARBA00022737"/>
    </source>
</evidence>
<evidence type="ECO:0000256" key="2">
    <source>
        <dbReference type="PROSITE-ProRule" id="PRU00504"/>
    </source>
</evidence>
<dbReference type="CDD" id="cd05819">
    <property type="entry name" value="NHL"/>
    <property type="match status" value="1"/>
</dbReference>
<proteinExistence type="predicted"/>
<dbReference type="EMBL" id="CAJNOU010002655">
    <property type="protein sequence ID" value="CAF1339026.1"/>
    <property type="molecule type" value="Genomic_DNA"/>
</dbReference>
<dbReference type="GO" id="GO:0008270">
    <property type="term" value="F:zinc ion binding"/>
    <property type="evidence" value="ECO:0007669"/>
    <property type="project" value="UniProtKB-KW"/>
</dbReference>
<keyword evidence="1" id="KW-0677">Repeat</keyword>
<dbReference type="Pfam" id="PF01436">
    <property type="entry name" value="NHL"/>
    <property type="match status" value="2"/>
</dbReference>
<protein>
    <recommendedName>
        <fullName evidence="5">NHL repeat containing protein</fullName>
    </recommendedName>
</protein>
<dbReference type="PROSITE" id="PS51125">
    <property type="entry name" value="NHL"/>
    <property type="match status" value="2"/>
</dbReference>
<feature type="repeat" description="NHL" evidence="2">
    <location>
        <begin position="219"/>
        <end position="258"/>
    </location>
</feature>
<evidence type="ECO:0000313" key="3">
    <source>
        <dbReference type="EMBL" id="CAF1339026.1"/>
    </source>
</evidence>
<evidence type="ECO:0000313" key="4">
    <source>
        <dbReference type="Proteomes" id="UP000663889"/>
    </source>
</evidence>
<dbReference type="Gene3D" id="2.120.10.30">
    <property type="entry name" value="TolB, C-terminal domain"/>
    <property type="match status" value="1"/>
</dbReference>
<name>A0A815GJC6_9BILA</name>
<dbReference type="Gene3D" id="2.40.10.500">
    <property type="match status" value="2"/>
</dbReference>
<dbReference type="SUPFAM" id="SSF63829">
    <property type="entry name" value="Calcium-dependent phosphotriesterase"/>
    <property type="match status" value="1"/>
</dbReference>
<dbReference type="InterPro" id="IPR011042">
    <property type="entry name" value="6-blade_b-propeller_TolB-like"/>
</dbReference>
<dbReference type="PANTHER" id="PTHR24104:SF25">
    <property type="entry name" value="PROTEIN LIN-41"/>
    <property type="match status" value="1"/>
</dbReference>
<comment type="caution">
    <text evidence="3">The sequence shown here is derived from an EMBL/GenBank/DDBJ whole genome shotgun (WGS) entry which is preliminary data.</text>
</comment>
<feature type="repeat" description="NHL" evidence="2">
    <location>
        <begin position="40"/>
        <end position="79"/>
    </location>
</feature>